<sequence>MTAQSGPRQEAGVTADVGARHTESGRRVLSWIGLAVAVGGVAVVLWAVNTAWGAIVHGQPAYAIVLAVTAVASVLGAILALRARRRRHRVLRIVAVLLAVLWIAAVAWLRPHSAAPVAVAAMHSDAGVQVTESVDRVTFTPRHDADSLGVFFQPGALVDARAYAAVLRPLAEHGHTVVIAKQPLGIAFLAMGAFDAARHDHPEIADWIIGGHSLGGTVAAITAQDAQHDDPGAAAGLLLFAAYPATDISATLAVPVESLSGSRDGLATPAKIAASHATLPPSTRFIVIEGASHAQFGAYGPQAGDGVPTIDAADAREQSSAAALAFAAAVARTDGPGR</sequence>
<dbReference type="InterPro" id="IPR029058">
    <property type="entry name" value="AB_hydrolase_fold"/>
</dbReference>
<proteinExistence type="predicted"/>
<protein>
    <recommendedName>
        <fullName evidence="2">Alpha/beta hydrolase fold-5 domain-containing protein</fullName>
    </recommendedName>
</protein>
<dbReference type="SUPFAM" id="SSF53474">
    <property type="entry name" value="alpha/beta-Hydrolases"/>
    <property type="match status" value="1"/>
</dbReference>
<keyword evidence="1" id="KW-0812">Transmembrane</keyword>
<dbReference type="Pfam" id="PF12695">
    <property type="entry name" value="Abhydrolase_5"/>
    <property type="match status" value="1"/>
</dbReference>
<reference evidence="4" key="1">
    <citation type="journal article" date="2019" name="Int. J. Syst. Evol. Microbiol.">
        <title>The Global Catalogue of Microorganisms (GCM) 10K type strain sequencing project: providing services to taxonomists for standard genome sequencing and annotation.</title>
        <authorList>
            <consortium name="The Broad Institute Genomics Platform"/>
            <consortium name="The Broad Institute Genome Sequencing Center for Infectious Disease"/>
            <person name="Wu L."/>
            <person name="Ma J."/>
        </authorList>
    </citation>
    <scope>NUCLEOTIDE SEQUENCE [LARGE SCALE GENOMIC DNA]</scope>
    <source>
        <strain evidence="4">JCM 16950</strain>
    </source>
</reference>
<accession>A0ABP7G2H8</accession>
<comment type="caution">
    <text evidence="3">The sequence shown here is derived from an EMBL/GenBank/DDBJ whole genome shotgun (WGS) entry which is preliminary data.</text>
</comment>
<dbReference type="InterPro" id="IPR029059">
    <property type="entry name" value="AB_hydrolase_5"/>
</dbReference>
<name>A0ABP7G2H8_9MICO</name>
<evidence type="ECO:0000256" key="1">
    <source>
        <dbReference type="SAM" id="Phobius"/>
    </source>
</evidence>
<evidence type="ECO:0000259" key="2">
    <source>
        <dbReference type="Pfam" id="PF12695"/>
    </source>
</evidence>
<organism evidence="3 4">
    <name type="scientific">Microbacterium kribbense</name>
    <dbReference type="NCBI Taxonomy" id="433645"/>
    <lineage>
        <taxon>Bacteria</taxon>
        <taxon>Bacillati</taxon>
        <taxon>Actinomycetota</taxon>
        <taxon>Actinomycetes</taxon>
        <taxon>Micrococcales</taxon>
        <taxon>Microbacteriaceae</taxon>
        <taxon>Microbacterium</taxon>
    </lineage>
</organism>
<feature type="domain" description="Alpha/beta hydrolase fold-5" evidence="2">
    <location>
        <begin position="150"/>
        <end position="312"/>
    </location>
</feature>
<dbReference type="Gene3D" id="3.40.50.1820">
    <property type="entry name" value="alpha/beta hydrolase"/>
    <property type="match status" value="1"/>
</dbReference>
<gene>
    <name evidence="3" type="ORF">GCM10022240_01430</name>
</gene>
<keyword evidence="1" id="KW-0472">Membrane</keyword>
<feature type="transmembrane region" description="Helical" evidence="1">
    <location>
        <begin position="90"/>
        <end position="109"/>
    </location>
</feature>
<keyword evidence="4" id="KW-1185">Reference proteome</keyword>
<dbReference type="EMBL" id="BAABAF010000001">
    <property type="protein sequence ID" value="GAA3752035.1"/>
    <property type="molecule type" value="Genomic_DNA"/>
</dbReference>
<feature type="transmembrane region" description="Helical" evidence="1">
    <location>
        <begin position="60"/>
        <end position="81"/>
    </location>
</feature>
<feature type="transmembrane region" description="Helical" evidence="1">
    <location>
        <begin position="28"/>
        <end position="48"/>
    </location>
</feature>
<keyword evidence="1" id="KW-1133">Transmembrane helix</keyword>
<evidence type="ECO:0000313" key="3">
    <source>
        <dbReference type="EMBL" id="GAA3752035.1"/>
    </source>
</evidence>
<evidence type="ECO:0000313" key="4">
    <source>
        <dbReference type="Proteomes" id="UP001500540"/>
    </source>
</evidence>
<dbReference type="Proteomes" id="UP001500540">
    <property type="component" value="Unassembled WGS sequence"/>
</dbReference>